<sequence length="598" mass="68517">MARTPPSFKTLVLRQNPPRTIQNPNPQIRTLSGCGEEFVQTHHQNKLEGLNQIAKEVCKLIRTQPRWEQTLISDYPSVNFSDPQVFHEIFKQQNNAFLSLRFFYWLSSSNCGFVPDKSLCDVIFDSLVEAKAANAAKSFLSYVDFAPQPAFLERYIRCLCESCDSGSIEEALDVFDQLKNIGFLPALETWNLALLGSVRTGKTDVVWKLYGEMMDNGVVGDVDTVGYLIQAFCIDGNVSKGYELLRQVLEAGFVPSIVAFNKLISGFCKDGEYWRVSALLHTMIAKNCRPGIFTYQEIISSLFKRGIPREGFRIFNDLKDRGYAPDRVMYTTMIHGLCEKKLFGDARKLWFEMVRKGIIPNEYTYNALIWGLFKVGYIKKAKGLYKAMCCRGYKETTPSTVTYTYLIKGLCKIGDLDKAKELLRDMQKRGVEPSVWIYDFIITGLSKKGKKLPPQRYFKGPELLVDLQDYDYSLDLWSLGCMFAGMIFRKEPFFYGHDNHDQLVKIAKVLGTDELNAYLMKYRLELDPHLAALVGRHSRKPLTKFINADNHHLAVPEAIDFLDKLLRYDHQERPTAKEAMAHPYFYPVRNAESSRTRA</sequence>
<comment type="caution">
    <text evidence="1">The sequence shown here is derived from an EMBL/GenBank/DDBJ whole genome shotgun (WGS) entry which is preliminary data.</text>
</comment>
<gene>
    <name evidence="1" type="ORF">Vadar_020087</name>
</gene>
<keyword evidence="2" id="KW-1185">Reference proteome</keyword>
<dbReference type="EMBL" id="CM037158">
    <property type="protein sequence ID" value="KAH7852060.1"/>
    <property type="molecule type" value="Genomic_DNA"/>
</dbReference>
<proteinExistence type="predicted"/>
<evidence type="ECO:0000313" key="2">
    <source>
        <dbReference type="Proteomes" id="UP000828048"/>
    </source>
</evidence>
<organism evidence="1 2">
    <name type="scientific">Vaccinium darrowii</name>
    <dbReference type="NCBI Taxonomy" id="229202"/>
    <lineage>
        <taxon>Eukaryota</taxon>
        <taxon>Viridiplantae</taxon>
        <taxon>Streptophyta</taxon>
        <taxon>Embryophyta</taxon>
        <taxon>Tracheophyta</taxon>
        <taxon>Spermatophyta</taxon>
        <taxon>Magnoliopsida</taxon>
        <taxon>eudicotyledons</taxon>
        <taxon>Gunneridae</taxon>
        <taxon>Pentapetalae</taxon>
        <taxon>asterids</taxon>
        <taxon>Ericales</taxon>
        <taxon>Ericaceae</taxon>
        <taxon>Vaccinioideae</taxon>
        <taxon>Vaccinieae</taxon>
        <taxon>Vaccinium</taxon>
    </lineage>
</organism>
<evidence type="ECO:0000313" key="1">
    <source>
        <dbReference type="EMBL" id="KAH7852060.1"/>
    </source>
</evidence>
<accession>A0ACB7YGY2</accession>
<reference evidence="1 2" key="1">
    <citation type="journal article" date="2021" name="Hortic Res">
        <title>High-quality reference genome and annotation aids understanding of berry development for evergreen blueberry (Vaccinium darrowii).</title>
        <authorList>
            <person name="Yu J."/>
            <person name="Hulse-Kemp A.M."/>
            <person name="Babiker E."/>
            <person name="Staton M."/>
        </authorList>
    </citation>
    <scope>NUCLEOTIDE SEQUENCE [LARGE SCALE GENOMIC DNA]</scope>
    <source>
        <strain evidence="2">cv. NJ 8807/NJ 8810</strain>
        <tissue evidence="1">Young leaf</tissue>
    </source>
</reference>
<protein>
    <submittedName>
        <fullName evidence="1">Uncharacterized protein</fullName>
    </submittedName>
</protein>
<name>A0ACB7YGY2_9ERIC</name>
<dbReference type="Proteomes" id="UP000828048">
    <property type="component" value="Chromosome 8"/>
</dbReference>